<sequence>MPNEASSNNMPYVTLPVSHQSVNLYYELHGSGHIKVLFIMGLRTEGQAWKYQTDVFREKLNYQCVSYDNRGCGRSSSPFTLEYTTVQMAKDALELIDHLGWSQCHVVGISMGGMIALEFALLAHRRILSLTLMATHAGGLLGQAPWTGIYHIMQSLIIRNDDQLVKNALQMLYGQKTLSDPVKHQFFYDYHHERYKTRVPLALTGIFGHIFAVQRHYISYADLLKIRYSNFPCLVMVGTEDRLVRETNSYMFQRTLGCRLVKLEHAGHDLGGECAEQVNQELLAFFESNNVKDDVEHISTGYTAEVQALELCCQHRTHCFIYNLVGFIKGLFLGLLLYCALTTGLTNNELMGIHLCTRCMVLIGCLNGLHRSIVCVFNAYRARRFVRKNRLILERAVNHGGAETTLPSRFKNGIPKGCGFEFPILSLSFTVCLIGLAWWTRQYD</sequence>
<dbReference type="EMBL" id="CAJOBG010000576">
    <property type="protein sequence ID" value="CAF3831831.1"/>
    <property type="molecule type" value="Genomic_DNA"/>
</dbReference>
<evidence type="ECO:0000313" key="4">
    <source>
        <dbReference type="EMBL" id="CAF3837974.1"/>
    </source>
</evidence>
<dbReference type="Proteomes" id="UP000663866">
    <property type="component" value="Unassembled WGS sequence"/>
</dbReference>
<keyword evidence="1" id="KW-0472">Membrane</keyword>
<dbReference type="AlphaFoldDB" id="A0A819DBL2"/>
<dbReference type="PRINTS" id="PR00111">
    <property type="entry name" value="ABHYDROLASE"/>
</dbReference>
<keyword evidence="5" id="KW-1185">Reference proteome</keyword>
<reference evidence="3" key="1">
    <citation type="submission" date="2021-02" db="EMBL/GenBank/DDBJ databases">
        <authorList>
            <person name="Nowell W R."/>
        </authorList>
    </citation>
    <scope>NUCLEOTIDE SEQUENCE</scope>
</reference>
<dbReference type="PANTHER" id="PTHR43433:SF5">
    <property type="entry name" value="AB HYDROLASE-1 DOMAIN-CONTAINING PROTEIN"/>
    <property type="match status" value="1"/>
</dbReference>
<organism evidence="3 5">
    <name type="scientific">Rotaria magnacalcarata</name>
    <dbReference type="NCBI Taxonomy" id="392030"/>
    <lineage>
        <taxon>Eukaryota</taxon>
        <taxon>Metazoa</taxon>
        <taxon>Spiralia</taxon>
        <taxon>Gnathifera</taxon>
        <taxon>Rotifera</taxon>
        <taxon>Eurotatoria</taxon>
        <taxon>Bdelloidea</taxon>
        <taxon>Philodinida</taxon>
        <taxon>Philodinidae</taxon>
        <taxon>Rotaria</taxon>
    </lineage>
</organism>
<gene>
    <name evidence="3" type="ORF">OVN521_LOCUS5701</name>
    <name evidence="4" type="ORF">UXM345_LOCUS7034</name>
</gene>
<feature type="transmembrane region" description="Helical" evidence="1">
    <location>
        <begin position="418"/>
        <end position="439"/>
    </location>
</feature>
<dbReference type="PANTHER" id="PTHR43433">
    <property type="entry name" value="HYDROLASE, ALPHA/BETA FOLD FAMILY PROTEIN"/>
    <property type="match status" value="1"/>
</dbReference>
<feature type="transmembrane region" description="Helical" evidence="1">
    <location>
        <begin position="320"/>
        <end position="341"/>
    </location>
</feature>
<protein>
    <recommendedName>
        <fullName evidence="2">AB hydrolase-1 domain-containing protein</fullName>
    </recommendedName>
</protein>
<evidence type="ECO:0000256" key="1">
    <source>
        <dbReference type="SAM" id="Phobius"/>
    </source>
</evidence>
<dbReference type="EMBL" id="CAJOBF010000574">
    <property type="protein sequence ID" value="CAF3837974.1"/>
    <property type="molecule type" value="Genomic_DNA"/>
</dbReference>
<dbReference type="InterPro" id="IPR050471">
    <property type="entry name" value="AB_hydrolase"/>
</dbReference>
<dbReference type="InterPro" id="IPR000073">
    <property type="entry name" value="AB_hydrolase_1"/>
</dbReference>
<keyword evidence="1" id="KW-0812">Transmembrane</keyword>
<dbReference type="InterPro" id="IPR029058">
    <property type="entry name" value="AB_hydrolase_fold"/>
</dbReference>
<dbReference type="Gene3D" id="3.40.50.1820">
    <property type="entry name" value="alpha/beta hydrolase"/>
    <property type="match status" value="1"/>
</dbReference>
<name>A0A819DBL2_9BILA</name>
<evidence type="ECO:0000313" key="3">
    <source>
        <dbReference type="EMBL" id="CAF3831831.1"/>
    </source>
</evidence>
<comment type="caution">
    <text evidence="3">The sequence shown here is derived from an EMBL/GenBank/DDBJ whole genome shotgun (WGS) entry which is preliminary data.</text>
</comment>
<proteinExistence type="predicted"/>
<dbReference type="SUPFAM" id="SSF53474">
    <property type="entry name" value="alpha/beta-Hydrolases"/>
    <property type="match status" value="1"/>
</dbReference>
<dbReference type="Pfam" id="PF00561">
    <property type="entry name" value="Abhydrolase_1"/>
    <property type="match status" value="1"/>
</dbReference>
<feature type="domain" description="AB hydrolase-1" evidence="2">
    <location>
        <begin position="59"/>
        <end position="269"/>
    </location>
</feature>
<dbReference type="Proteomes" id="UP000663842">
    <property type="component" value="Unassembled WGS sequence"/>
</dbReference>
<evidence type="ECO:0000259" key="2">
    <source>
        <dbReference type="Pfam" id="PF00561"/>
    </source>
</evidence>
<keyword evidence="1" id="KW-1133">Transmembrane helix</keyword>
<evidence type="ECO:0000313" key="5">
    <source>
        <dbReference type="Proteomes" id="UP000663866"/>
    </source>
</evidence>
<accession>A0A819DBL2</accession>